<dbReference type="RefSeq" id="WP_192625149.1">
    <property type="nucleotide sequence ID" value="NZ_JADBGG010000075.1"/>
</dbReference>
<feature type="domain" description="ATPase AAA-type core" evidence="1">
    <location>
        <begin position="753"/>
        <end position="818"/>
    </location>
</feature>
<evidence type="ECO:0000313" key="3">
    <source>
        <dbReference type="Proteomes" id="UP000639010"/>
    </source>
</evidence>
<name>A0ABR9H9P8_9BACT</name>
<accession>A0ABR9H9P8</accession>
<dbReference type="PANTHER" id="PTHR32182:SF22">
    <property type="entry name" value="ATP-DEPENDENT ENDONUCLEASE, OLD FAMILY-RELATED"/>
    <property type="match status" value="1"/>
</dbReference>
<evidence type="ECO:0000313" key="2">
    <source>
        <dbReference type="EMBL" id="MBE1427420.1"/>
    </source>
</evidence>
<dbReference type="PANTHER" id="PTHR32182">
    <property type="entry name" value="DNA REPLICATION AND REPAIR PROTEIN RECF"/>
    <property type="match status" value="1"/>
</dbReference>
<evidence type="ECO:0000259" key="1">
    <source>
        <dbReference type="Pfam" id="PF13304"/>
    </source>
</evidence>
<dbReference type="Gene3D" id="3.40.50.300">
    <property type="entry name" value="P-loop containing nucleotide triphosphate hydrolases"/>
    <property type="match status" value="2"/>
</dbReference>
<dbReference type="NCBIfam" id="NF045780">
    <property type="entry name" value="TrlF_fam_ATP"/>
    <property type="match status" value="1"/>
</dbReference>
<dbReference type="InterPro" id="IPR003959">
    <property type="entry name" value="ATPase_AAA_core"/>
</dbReference>
<dbReference type="EMBL" id="JADBGG010000075">
    <property type="protein sequence ID" value="MBE1427420.1"/>
    <property type="molecule type" value="Genomic_DNA"/>
</dbReference>
<proteinExistence type="predicted"/>
<dbReference type="InterPro" id="IPR016195">
    <property type="entry name" value="Pol/histidinol_Pase-like"/>
</dbReference>
<keyword evidence="3" id="KW-1185">Reference proteome</keyword>
<dbReference type="InterPro" id="IPR054787">
    <property type="entry name" value="TrlF_ATPase"/>
</dbReference>
<dbReference type="Pfam" id="PF13304">
    <property type="entry name" value="AAA_21"/>
    <property type="match status" value="1"/>
</dbReference>
<protein>
    <submittedName>
        <fullName evidence="2">ATPase</fullName>
    </submittedName>
</protein>
<dbReference type="InterPro" id="IPR027417">
    <property type="entry name" value="P-loop_NTPase"/>
</dbReference>
<comment type="caution">
    <text evidence="2">The sequence shown here is derived from an EMBL/GenBank/DDBJ whole genome shotgun (WGS) entry which is preliminary data.</text>
</comment>
<dbReference type="Gene3D" id="3.20.20.140">
    <property type="entry name" value="Metal-dependent hydrolases"/>
    <property type="match status" value="1"/>
</dbReference>
<dbReference type="SUPFAM" id="SSF52540">
    <property type="entry name" value="P-loop containing nucleoside triphosphate hydrolases"/>
    <property type="match status" value="1"/>
</dbReference>
<organism evidence="2 3">
    <name type="scientific">Desulfomicrobium macestii</name>
    <dbReference type="NCBI Taxonomy" id="90731"/>
    <lineage>
        <taxon>Bacteria</taxon>
        <taxon>Pseudomonadati</taxon>
        <taxon>Thermodesulfobacteriota</taxon>
        <taxon>Desulfovibrionia</taxon>
        <taxon>Desulfovibrionales</taxon>
        <taxon>Desulfomicrobiaceae</taxon>
        <taxon>Desulfomicrobium</taxon>
    </lineage>
</organism>
<dbReference type="Proteomes" id="UP000639010">
    <property type="component" value="Unassembled WGS sequence"/>
</dbReference>
<gene>
    <name evidence="2" type="ORF">H4684_004117</name>
</gene>
<reference evidence="2 3" key="1">
    <citation type="submission" date="2020-10" db="EMBL/GenBank/DDBJ databases">
        <title>Genomic Encyclopedia of Type Strains, Phase IV (KMG-IV): sequencing the most valuable type-strain genomes for metagenomic binning, comparative biology and taxonomic classification.</title>
        <authorList>
            <person name="Goeker M."/>
        </authorList>
    </citation>
    <scope>NUCLEOTIDE SEQUENCE [LARGE SCALE GENOMIC DNA]</scope>
    <source>
        <strain evidence="2 3">DSM 4194</strain>
    </source>
</reference>
<dbReference type="SUPFAM" id="SSF89550">
    <property type="entry name" value="PHP domain-like"/>
    <property type="match status" value="1"/>
</dbReference>
<sequence length="876" mass="99635">MSTEQKEYEVFRSGATWLRADFHLHTKADKEFRYDGEENGFVSDYVAGLKAKDIQVGVITNHNKFDTGEFKALRKKARKEEIFLLPGVELSVNDGANGIHTLVIFNDEWLADGHDYINQFLNVAFEGKTPSRYEQENGRSSLDLLTTLKKLEGYHKDFMVVFAHVEQSSGLWNELDGGRLQEIGQNKIFRRRCLGFQKVRTRDERDKVKSWFSDWYPAEVEGSDCKNIDGIGDGDPCYLKLGAFSFDAVKFALVDKDSRVATNPVQHGHSRIQNIRFTGGTLAGKQIYFSPELNTMIGIRGSGKSSILEVIRYALEIPFGEKSGDKKYKEDLVKYTMGSGGKIEMDVVDRHGKVYIISKVYGEDTNVEDSGQLLQGVAIRESILRKPIYFGQKDLSSTGEGFEKDLVNKLLGSKRDEVLQKISAQKVKVVDAVRNLTSGLGLDELIKEQNDIKKDADHQLKFYADHKVEEKLQKRLDFDTDVKQIDATIEAVNLFSQDVGRISTDHELVLSSQKDYVSKHNSELFAKLKTILETKYLSLISHLKAWGQDNPAVQQQLTDLQTEMKTIRKGMVDEFAVIERKLSEELKESGNTNISSEEFLALKTKRSKAVNRIVELQKQKDEFAGHQETLLREVKALNDLWHEEFLLIKFELEKIEKESSSISIDSNYKGDKADFVDTMKEYCKGSGLRDATFQRIASQYSDFASIYKDLDTAKQHFGSNPQLFTDRLLENLESALTYQVPNKFIIKYRGKELKHHSLGQRSSALILFVLSLKENDVIIIDQPEDDLDNQTIYEDVIKLIRNMKTGVQFIFATHNPNIPVLGDAELVHACSFMDEKVAVQSGSVDAQDTQKTIVNIMEGGQEAFNRRKEIYKIWKP</sequence>
<dbReference type="CDD" id="cd00267">
    <property type="entry name" value="ABC_ATPase"/>
    <property type="match status" value="1"/>
</dbReference>